<keyword evidence="3 6" id="KW-0812">Transmembrane</keyword>
<evidence type="ECO:0000256" key="3">
    <source>
        <dbReference type="ARBA" id="ARBA00022692"/>
    </source>
</evidence>
<gene>
    <name evidence="8" type="ORF">ACM44_05275</name>
</gene>
<dbReference type="Proteomes" id="UP000035900">
    <property type="component" value="Unassembled WGS sequence"/>
</dbReference>
<evidence type="ECO:0000256" key="6">
    <source>
        <dbReference type="SAM" id="Phobius"/>
    </source>
</evidence>
<feature type="transmembrane region" description="Helical" evidence="6">
    <location>
        <begin position="56"/>
        <end position="75"/>
    </location>
</feature>
<accession>A0A0J7J0R4</accession>
<evidence type="ECO:0000313" key="8">
    <source>
        <dbReference type="EMBL" id="KMQ71639.1"/>
    </source>
</evidence>
<dbReference type="PATRIC" id="fig|1304281.5.peg.1132"/>
<dbReference type="RefSeq" id="WP_048499013.1">
    <property type="nucleotide sequence ID" value="NZ_LFNG01000006.1"/>
</dbReference>
<organism evidence="8 9">
    <name type="scientific">Chryseobacterium koreense CCUG 49689</name>
    <dbReference type="NCBI Taxonomy" id="1304281"/>
    <lineage>
        <taxon>Bacteria</taxon>
        <taxon>Pseudomonadati</taxon>
        <taxon>Bacteroidota</taxon>
        <taxon>Flavobacteriia</taxon>
        <taxon>Flavobacteriales</taxon>
        <taxon>Weeksellaceae</taxon>
        <taxon>Chryseobacterium group</taxon>
        <taxon>Chryseobacterium</taxon>
    </lineage>
</organism>
<evidence type="ECO:0000259" key="7">
    <source>
        <dbReference type="Pfam" id="PF03772"/>
    </source>
</evidence>
<keyword evidence="4 6" id="KW-1133">Transmembrane helix</keyword>
<dbReference type="NCBIfam" id="TIGR00360">
    <property type="entry name" value="ComEC_N-term"/>
    <property type="match status" value="1"/>
</dbReference>
<evidence type="ECO:0000256" key="2">
    <source>
        <dbReference type="ARBA" id="ARBA00022475"/>
    </source>
</evidence>
<sequence>MKKQPLLILCTFFILGIFLQDYFLLNEKLIHLFLGISFLLLFSFLVKNYFVYRFRYFFLMLLFFSLGLFAHSLSLQKSKLPELHGKEFIYFKINQKLNSNEKNKRYEISAWCNKEFFKSVLSMPRAEKDLDFRHYYKGEVYVNPISKPYSDFQFDYGKYLARKDIYFQSYLPNSYQSGARNDLTFAEKIRQKRLETLNKIDAAHLSKPTREFTKGIILADRTEMDKETVQDFQKSGLMHILAISGSHMAIIFMLILLVLNPIFPPKFRNSKIIISLVLIWAFAIFIDYGSSVVRSCVMISCYYIYVLLQRKTYLLHSMSIAAFAILIVDTNQLFDVGFQLSFAAVFGIFWLNQPILKYLPKPKNKIQNFMVNVVSVSLAAQISTLPLVVYYFHQWSLISIIANLVVIPVAEILIIFALLMTLLIAFSMTFSWLNVLYDICVTLILKMIHFFANMDVAFYKMIPITLLEVSVCYLVIFYLRFAILKFNAKNISKLVYYFALFVALRVVLNFRANQINEVLVHQYFKENLVSIKMNEKVQFLIPEHLDLEKLGTYVIEPYLTSRRTKNFEIKLIPKDVESINIDGKKYYLKSKK</sequence>
<proteinExistence type="predicted"/>
<feature type="transmembrane region" description="Helical" evidence="6">
    <location>
        <begin position="312"/>
        <end position="328"/>
    </location>
</feature>
<evidence type="ECO:0000256" key="1">
    <source>
        <dbReference type="ARBA" id="ARBA00004651"/>
    </source>
</evidence>
<feature type="transmembrane region" description="Helical" evidence="6">
    <location>
        <begin position="340"/>
        <end position="359"/>
    </location>
</feature>
<feature type="transmembrane region" description="Helical" evidence="6">
    <location>
        <begin position="6"/>
        <end position="25"/>
    </location>
</feature>
<comment type="subcellular location">
    <subcellularLocation>
        <location evidence="1">Cell membrane</location>
        <topology evidence="1">Multi-pass membrane protein</topology>
    </subcellularLocation>
</comment>
<dbReference type="GO" id="GO:0005886">
    <property type="term" value="C:plasma membrane"/>
    <property type="evidence" value="ECO:0007669"/>
    <property type="project" value="UniProtKB-SubCell"/>
</dbReference>
<dbReference type="PANTHER" id="PTHR30619:SF1">
    <property type="entry name" value="RECOMBINATION PROTEIN 2"/>
    <property type="match status" value="1"/>
</dbReference>
<dbReference type="EMBL" id="LFNG01000006">
    <property type="protein sequence ID" value="KMQ71639.1"/>
    <property type="molecule type" value="Genomic_DNA"/>
</dbReference>
<protein>
    <recommendedName>
        <fullName evidence="7">ComEC/Rec2-related protein domain-containing protein</fullName>
    </recommendedName>
</protein>
<dbReference type="InterPro" id="IPR004477">
    <property type="entry name" value="ComEC_N"/>
</dbReference>
<keyword evidence="5 6" id="KW-0472">Membrane</keyword>
<feature type="transmembrane region" description="Helical" evidence="6">
    <location>
        <begin position="398"/>
        <end position="425"/>
    </location>
</feature>
<feature type="transmembrane region" description="Helical" evidence="6">
    <location>
        <begin position="371"/>
        <end position="392"/>
    </location>
</feature>
<keyword evidence="2" id="KW-1003">Cell membrane</keyword>
<name>A0A0J7J0R4_9FLAO</name>
<reference evidence="8 9" key="1">
    <citation type="journal article" date="2004" name="Int. J. Syst. Evol. Microbiol.">
        <title>Kaistella koreensis gen. nov., sp. nov., a novel member of the Chryseobacterium-Bergeyella-Riemerella branch.</title>
        <authorList>
            <person name="Kim M.K."/>
            <person name="Im W.T."/>
            <person name="Shin Y.K."/>
            <person name="Lim J.H."/>
            <person name="Kim S.H."/>
            <person name="Lee B.C."/>
            <person name="Park M.Y."/>
            <person name="Lee K.Y."/>
            <person name="Lee S.T."/>
        </authorList>
    </citation>
    <scope>NUCLEOTIDE SEQUENCE [LARGE SCALE GENOMIC DNA]</scope>
    <source>
        <strain evidence="8 9">CCUG 49689</strain>
    </source>
</reference>
<feature type="transmembrane region" description="Helical" evidence="6">
    <location>
        <begin position="432"/>
        <end position="452"/>
    </location>
</feature>
<feature type="domain" description="ComEC/Rec2-related protein" evidence="7">
    <location>
        <begin position="217"/>
        <end position="483"/>
    </location>
</feature>
<keyword evidence="9" id="KW-1185">Reference proteome</keyword>
<dbReference type="PANTHER" id="PTHR30619">
    <property type="entry name" value="DNA INTERNALIZATION/COMPETENCE PROTEIN COMEC/REC2"/>
    <property type="match status" value="1"/>
</dbReference>
<feature type="transmembrane region" description="Helical" evidence="6">
    <location>
        <begin position="240"/>
        <end position="260"/>
    </location>
</feature>
<evidence type="ECO:0000256" key="4">
    <source>
        <dbReference type="ARBA" id="ARBA00022989"/>
    </source>
</evidence>
<dbReference type="InterPro" id="IPR052159">
    <property type="entry name" value="Competence_DNA_uptake"/>
</dbReference>
<evidence type="ECO:0000313" key="9">
    <source>
        <dbReference type="Proteomes" id="UP000035900"/>
    </source>
</evidence>
<dbReference type="AlphaFoldDB" id="A0A0J7J0R4"/>
<feature type="transmembrane region" description="Helical" evidence="6">
    <location>
        <begin position="458"/>
        <end position="482"/>
    </location>
</feature>
<dbReference type="STRING" id="1304281.ACM44_05275"/>
<dbReference type="OrthoDB" id="9761531at2"/>
<evidence type="ECO:0000256" key="5">
    <source>
        <dbReference type="ARBA" id="ARBA00023136"/>
    </source>
</evidence>
<dbReference type="Pfam" id="PF03772">
    <property type="entry name" value="Competence"/>
    <property type="match status" value="1"/>
</dbReference>
<comment type="caution">
    <text evidence="8">The sequence shown here is derived from an EMBL/GenBank/DDBJ whole genome shotgun (WGS) entry which is preliminary data.</text>
</comment>
<feature type="transmembrane region" description="Helical" evidence="6">
    <location>
        <begin position="32"/>
        <end position="50"/>
    </location>
</feature>
<feature type="transmembrane region" description="Helical" evidence="6">
    <location>
        <begin position="272"/>
        <end position="305"/>
    </location>
</feature>